<evidence type="ECO:0000256" key="1">
    <source>
        <dbReference type="ARBA" id="ARBA00002442"/>
    </source>
</evidence>
<comment type="function">
    <text evidence="1 12">Required for the export of heme to the periplasm for the biogenesis of c-type cytochromes.</text>
</comment>
<evidence type="ECO:0000256" key="7">
    <source>
        <dbReference type="ARBA" id="ARBA00022519"/>
    </source>
</evidence>
<evidence type="ECO:0000256" key="11">
    <source>
        <dbReference type="ARBA" id="ARBA00023136"/>
    </source>
</evidence>
<evidence type="ECO:0000256" key="6">
    <source>
        <dbReference type="ARBA" id="ARBA00022475"/>
    </source>
</evidence>
<keyword evidence="10 12" id="KW-1133">Transmembrane helix</keyword>
<dbReference type="InterPro" id="IPR007078">
    <property type="entry name" value="Haem_export_protD_CcmD"/>
</dbReference>
<evidence type="ECO:0000313" key="14">
    <source>
        <dbReference type="Proteomes" id="UP001382935"/>
    </source>
</evidence>
<evidence type="ECO:0000256" key="5">
    <source>
        <dbReference type="ARBA" id="ARBA00022448"/>
    </source>
</evidence>
<evidence type="ECO:0000256" key="9">
    <source>
        <dbReference type="ARBA" id="ARBA00022748"/>
    </source>
</evidence>
<evidence type="ECO:0000256" key="4">
    <source>
        <dbReference type="ARBA" id="ARBA00016461"/>
    </source>
</evidence>
<evidence type="ECO:0000256" key="12">
    <source>
        <dbReference type="RuleBase" id="RU363101"/>
    </source>
</evidence>
<keyword evidence="9 12" id="KW-0201">Cytochrome c-type biogenesis</keyword>
<keyword evidence="11 12" id="KW-0472">Membrane</keyword>
<keyword evidence="14" id="KW-1185">Reference proteome</keyword>
<organism evidence="13 14">
    <name type="scientific">Sphingomonas kaistensis</name>
    <dbReference type="NCBI Taxonomy" id="298708"/>
    <lineage>
        <taxon>Bacteria</taxon>
        <taxon>Pseudomonadati</taxon>
        <taxon>Pseudomonadota</taxon>
        <taxon>Alphaproteobacteria</taxon>
        <taxon>Sphingomonadales</taxon>
        <taxon>Sphingomonadaceae</taxon>
        <taxon>Sphingomonas</taxon>
    </lineage>
</organism>
<keyword evidence="6 12" id="KW-1003">Cell membrane</keyword>
<keyword evidence="5 12" id="KW-0813">Transport</keyword>
<feature type="transmembrane region" description="Helical" evidence="12">
    <location>
        <begin position="6"/>
        <end position="27"/>
    </location>
</feature>
<evidence type="ECO:0000256" key="3">
    <source>
        <dbReference type="ARBA" id="ARBA00008741"/>
    </source>
</evidence>
<name>A0ABZ2G1V8_9SPHN</name>
<dbReference type="Proteomes" id="UP001382935">
    <property type="component" value="Chromosome"/>
</dbReference>
<dbReference type="EMBL" id="CP145607">
    <property type="protein sequence ID" value="WWM71081.1"/>
    <property type="molecule type" value="Genomic_DNA"/>
</dbReference>
<keyword evidence="7 12" id="KW-0997">Cell inner membrane</keyword>
<evidence type="ECO:0000256" key="10">
    <source>
        <dbReference type="ARBA" id="ARBA00022989"/>
    </source>
</evidence>
<sequence length="43" mass="4785">MNQWAFVIAAYAVFLIGVGGLLAWSLLTCRSAEDQAEKLSRRK</sequence>
<dbReference type="Pfam" id="PF04995">
    <property type="entry name" value="CcmD"/>
    <property type="match status" value="1"/>
</dbReference>
<protein>
    <recommendedName>
        <fullName evidence="4 12">Heme exporter protein D</fullName>
    </recommendedName>
</protein>
<comment type="similarity">
    <text evidence="3 12">Belongs to the CcmD/CycX/HelD family.</text>
</comment>
<comment type="subcellular location">
    <subcellularLocation>
        <location evidence="2 12">Cell inner membrane</location>
        <topology evidence="2 12">Single-pass membrane protein</topology>
    </subcellularLocation>
</comment>
<reference evidence="13 14" key="1">
    <citation type="submission" date="2024-02" db="EMBL/GenBank/DDBJ databases">
        <title>Full genome sequence of Sphingomonas kaistensis.</title>
        <authorList>
            <person name="Poletto B.L."/>
            <person name="Silva G."/>
            <person name="Galante D."/>
            <person name="Campos K.R."/>
            <person name="Santos M.B.N."/>
            <person name="Sacchi C.T."/>
        </authorList>
    </citation>
    <scope>NUCLEOTIDE SEQUENCE [LARGE SCALE GENOMIC DNA]</scope>
    <source>
        <strain evidence="13 14">MA4R</strain>
    </source>
</reference>
<dbReference type="RefSeq" id="WP_338504368.1">
    <property type="nucleotide sequence ID" value="NZ_CP145607.1"/>
</dbReference>
<evidence type="ECO:0000313" key="13">
    <source>
        <dbReference type="EMBL" id="WWM71081.1"/>
    </source>
</evidence>
<accession>A0ABZ2G1V8</accession>
<proteinExistence type="inferred from homology"/>
<gene>
    <name evidence="13" type="primary">ccmD</name>
    <name evidence="13" type="ORF">V6R86_10440</name>
</gene>
<keyword evidence="8 12" id="KW-0812">Transmembrane</keyword>
<evidence type="ECO:0000256" key="8">
    <source>
        <dbReference type="ARBA" id="ARBA00022692"/>
    </source>
</evidence>
<evidence type="ECO:0000256" key="2">
    <source>
        <dbReference type="ARBA" id="ARBA00004377"/>
    </source>
</evidence>